<comment type="caution">
    <text evidence="3">The sequence shown here is derived from an EMBL/GenBank/DDBJ whole genome shotgun (WGS) entry which is preliminary data.</text>
</comment>
<dbReference type="GO" id="GO:0034501">
    <property type="term" value="P:protein localization to kinetochore"/>
    <property type="evidence" value="ECO:0007669"/>
    <property type="project" value="InterPro"/>
</dbReference>
<keyword evidence="4" id="KW-1185">Reference proteome</keyword>
<feature type="coiled-coil region" evidence="1">
    <location>
        <begin position="101"/>
        <end position="135"/>
    </location>
</feature>
<feature type="coiled-coil region" evidence="1">
    <location>
        <begin position="171"/>
        <end position="198"/>
    </location>
</feature>
<accession>A0A9P6IR93</accession>
<evidence type="ECO:0000256" key="1">
    <source>
        <dbReference type="SAM" id="Coils"/>
    </source>
</evidence>
<keyword evidence="1" id="KW-0175">Coiled coil</keyword>
<dbReference type="PANTHER" id="PTHR37329">
    <property type="entry name" value="KINETOCHORE PROTEIN SOS7"/>
    <property type="match status" value="1"/>
</dbReference>
<proteinExistence type="predicted"/>
<feature type="non-terminal residue" evidence="3">
    <location>
        <position position="1"/>
    </location>
</feature>
<protein>
    <recommendedName>
        <fullName evidence="2">Kinetochore protein Sos7 coiled-coil domain-containing protein</fullName>
    </recommendedName>
</protein>
<evidence type="ECO:0000259" key="2">
    <source>
        <dbReference type="Pfam" id="PF20882"/>
    </source>
</evidence>
<dbReference type="InterPro" id="IPR048781">
    <property type="entry name" value="Sos7_CC"/>
</dbReference>
<dbReference type="OrthoDB" id="18959at2759"/>
<reference evidence="3" key="1">
    <citation type="journal article" date="2020" name="Fungal Divers.">
        <title>Resolving the Mortierellaceae phylogeny through synthesis of multi-gene phylogenetics and phylogenomics.</title>
        <authorList>
            <person name="Vandepol N."/>
            <person name="Liber J."/>
            <person name="Desiro A."/>
            <person name="Na H."/>
            <person name="Kennedy M."/>
            <person name="Barry K."/>
            <person name="Grigoriev I.V."/>
            <person name="Miller A.N."/>
            <person name="O'Donnell K."/>
            <person name="Stajich J.E."/>
            <person name="Bonito G."/>
        </authorList>
    </citation>
    <scope>NUCLEOTIDE SEQUENCE</scope>
    <source>
        <strain evidence="3">CK1249</strain>
    </source>
</reference>
<dbReference type="PANTHER" id="PTHR37329:SF1">
    <property type="entry name" value="KINETOCHORE PROTEIN SOS7"/>
    <property type="match status" value="1"/>
</dbReference>
<name>A0A9P6IR93_MORAP</name>
<evidence type="ECO:0000313" key="4">
    <source>
        <dbReference type="Proteomes" id="UP000738359"/>
    </source>
</evidence>
<evidence type="ECO:0000313" key="3">
    <source>
        <dbReference type="EMBL" id="KAF9944649.1"/>
    </source>
</evidence>
<dbReference type="EMBL" id="JAAAHY010002365">
    <property type="protein sequence ID" value="KAF9944649.1"/>
    <property type="molecule type" value="Genomic_DNA"/>
</dbReference>
<gene>
    <name evidence="3" type="ORF">BGZ70_004456</name>
</gene>
<dbReference type="AlphaFoldDB" id="A0A9P6IR93"/>
<sequence>MDLQATRRAHEICDALTAEFRESPLYINGLQEEFMAEHKLDKLEAISGGARMALTRLEGDLLYYKEHFDKLAIDFTEQGTKERFLTFIANELPLNITLESNQKIGNKAAALKREMEERELNVIQLQREVKEAAEIACRDHDELQNGIFDLKKMLTEMQRKGMTLEGAQALLAGQTQQLHSLHQELDDLGAEIEDLKWQESRLKDSSELLALQSNQAEARAKEAINQSAHRSPELEAAYKECLEATRLYQEGVGLESIQYLTDSNTLILKYKITPGSATIHTVNPALAAKAASARSARSRKPVLIQFTILIHPISGRLLSATVESAGCDVRDVIQTAKAKNDIPFLLAVQGTLSLITSAALLNQMAKIAQMEARSASSSSLATMEGESIIEDLKNEHSRIAVEKKSASELLRSLLVYKLCSFSLLVDLAPIVIRLAEKVRFTLPVYWIVRKTFFAQFCG</sequence>
<organism evidence="3 4">
    <name type="scientific">Mortierella alpina</name>
    <name type="common">Oleaginous fungus</name>
    <name type="synonym">Mortierella renispora</name>
    <dbReference type="NCBI Taxonomy" id="64518"/>
    <lineage>
        <taxon>Eukaryota</taxon>
        <taxon>Fungi</taxon>
        <taxon>Fungi incertae sedis</taxon>
        <taxon>Mucoromycota</taxon>
        <taxon>Mortierellomycotina</taxon>
        <taxon>Mortierellomycetes</taxon>
        <taxon>Mortierellales</taxon>
        <taxon>Mortierellaceae</taxon>
        <taxon>Mortierella</taxon>
    </lineage>
</organism>
<feature type="domain" description="Kinetochore protein Sos7 coiled-coil" evidence="2">
    <location>
        <begin position="66"/>
        <end position="138"/>
    </location>
</feature>
<dbReference type="Pfam" id="PF20882">
    <property type="entry name" value="Sos7"/>
    <property type="match status" value="1"/>
</dbReference>
<dbReference type="Proteomes" id="UP000738359">
    <property type="component" value="Unassembled WGS sequence"/>
</dbReference>
<dbReference type="InterPro" id="IPR037475">
    <property type="entry name" value="Sos7"/>
</dbReference>
<dbReference type="GO" id="GO:0051315">
    <property type="term" value="P:attachment of mitotic spindle microtubules to kinetochore"/>
    <property type="evidence" value="ECO:0007669"/>
    <property type="project" value="TreeGrafter"/>
</dbReference>
<dbReference type="GO" id="GO:0000776">
    <property type="term" value="C:kinetochore"/>
    <property type="evidence" value="ECO:0007669"/>
    <property type="project" value="InterPro"/>
</dbReference>